<organism evidence="4 5">
    <name type="scientific">Nephila pilipes</name>
    <name type="common">Giant wood spider</name>
    <name type="synonym">Nephila maculata</name>
    <dbReference type="NCBI Taxonomy" id="299642"/>
    <lineage>
        <taxon>Eukaryota</taxon>
        <taxon>Metazoa</taxon>
        <taxon>Ecdysozoa</taxon>
        <taxon>Arthropoda</taxon>
        <taxon>Chelicerata</taxon>
        <taxon>Arachnida</taxon>
        <taxon>Araneae</taxon>
        <taxon>Araneomorphae</taxon>
        <taxon>Entelegynae</taxon>
        <taxon>Araneoidea</taxon>
        <taxon>Nephilidae</taxon>
        <taxon>Nephila</taxon>
    </lineage>
</organism>
<evidence type="ECO:0000256" key="2">
    <source>
        <dbReference type="SAM" id="Phobius"/>
    </source>
</evidence>
<dbReference type="InterPro" id="IPR029526">
    <property type="entry name" value="PGBD"/>
</dbReference>
<feature type="compositionally biased region" description="Acidic residues" evidence="1">
    <location>
        <begin position="17"/>
        <end position="26"/>
    </location>
</feature>
<sequence length="146" mass="16581">MILDVDECMTPPNESGDVSETEDINDEDLGEIIPRDATGENDNTVVTVATNHQTLEPISNTKRYSKSVKRKIDVTQPALIKSYNGGMGGVNVLDKLLSSYRRQLRNKKKWYRNLFANSLNISVTVSWIIYRGIHGKNSMPHLEFRR</sequence>
<feature type="region of interest" description="Disordered" evidence="1">
    <location>
        <begin position="1"/>
        <end position="26"/>
    </location>
</feature>
<reference evidence="4" key="1">
    <citation type="submission" date="2020-08" db="EMBL/GenBank/DDBJ databases">
        <title>Multicomponent nature underlies the extraordinary mechanical properties of spider dragline silk.</title>
        <authorList>
            <person name="Kono N."/>
            <person name="Nakamura H."/>
            <person name="Mori M."/>
            <person name="Yoshida Y."/>
            <person name="Ohtoshi R."/>
            <person name="Malay A.D."/>
            <person name="Moran D.A.P."/>
            <person name="Tomita M."/>
            <person name="Numata K."/>
            <person name="Arakawa K."/>
        </authorList>
    </citation>
    <scope>NUCLEOTIDE SEQUENCE</scope>
</reference>
<evidence type="ECO:0000259" key="3">
    <source>
        <dbReference type="Pfam" id="PF13843"/>
    </source>
</evidence>
<name>A0A8X6QML7_NEPPI</name>
<evidence type="ECO:0000313" key="5">
    <source>
        <dbReference type="Proteomes" id="UP000887013"/>
    </source>
</evidence>
<dbReference type="EMBL" id="BMAW01130361">
    <property type="protein sequence ID" value="GFU34811.1"/>
    <property type="molecule type" value="Genomic_DNA"/>
</dbReference>
<keyword evidence="2" id="KW-0472">Membrane</keyword>
<feature type="transmembrane region" description="Helical" evidence="2">
    <location>
        <begin position="110"/>
        <end position="130"/>
    </location>
</feature>
<dbReference type="Pfam" id="PF13843">
    <property type="entry name" value="DDE_Tnp_1_7"/>
    <property type="match status" value="1"/>
</dbReference>
<dbReference type="PANTHER" id="PTHR47272">
    <property type="entry name" value="DDE_TNP_1_7 DOMAIN-CONTAINING PROTEIN"/>
    <property type="match status" value="1"/>
</dbReference>
<feature type="domain" description="PiggyBac transposable element-derived protein" evidence="3">
    <location>
        <begin position="45"/>
        <end position="124"/>
    </location>
</feature>
<proteinExistence type="predicted"/>
<gene>
    <name evidence="4" type="ORF">NPIL_129411</name>
</gene>
<accession>A0A8X6QML7</accession>
<keyword evidence="5" id="KW-1185">Reference proteome</keyword>
<dbReference type="Proteomes" id="UP000887013">
    <property type="component" value="Unassembled WGS sequence"/>
</dbReference>
<dbReference type="AlphaFoldDB" id="A0A8X6QML7"/>
<dbReference type="OrthoDB" id="6437358at2759"/>
<evidence type="ECO:0000256" key="1">
    <source>
        <dbReference type="SAM" id="MobiDB-lite"/>
    </source>
</evidence>
<protein>
    <submittedName>
        <fullName evidence="4">Putative piggybac transposable element-derived</fullName>
    </submittedName>
</protein>
<evidence type="ECO:0000313" key="4">
    <source>
        <dbReference type="EMBL" id="GFU34811.1"/>
    </source>
</evidence>
<comment type="caution">
    <text evidence="4">The sequence shown here is derived from an EMBL/GenBank/DDBJ whole genome shotgun (WGS) entry which is preliminary data.</text>
</comment>
<keyword evidence="2" id="KW-0812">Transmembrane</keyword>
<keyword evidence="2" id="KW-1133">Transmembrane helix</keyword>